<name>W0DMH2_9GAMM</name>
<gene>
    <name evidence="2" type="ORF">THITH_17435</name>
</gene>
<dbReference type="NCBIfam" id="TIGR02122">
    <property type="entry name" value="TRAP_TAXI"/>
    <property type="match status" value="1"/>
</dbReference>
<dbReference type="AlphaFoldDB" id="W0DMH2"/>
<evidence type="ECO:0000313" key="2">
    <source>
        <dbReference type="EMBL" id="AHE99779.1"/>
    </source>
</evidence>
<keyword evidence="3" id="KW-1185">Reference proteome</keyword>
<protein>
    <submittedName>
        <fullName evidence="2">C4-dicarboxylate ABC transporter substrate-binding protein</fullName>
    </submittedName>
</protein>
<feature type="signal peptide" evidence="1">
    <location>
        <begin position="1"/>
        <end position="25"/>
    </location>
</feature>
<dbReference type="OrthoDB" id="9776669at2"/>
<dbReference type="HOGENOM" id="CLU_033215_0_1_6"/>
<dbReference type="STRING" id="713585.THITH_17435"/>
<dbReference type="Proteomes" id="UP000005289">
    <property type="component" value="Chromosome"/>
</dbReference>
<dbReference type="PANTHER" id="PTHR42941">
    <property type="entry name" value="SLL1037 PROTEIN"/>
    <property type="match status" value="1"/>
</dbReference>
<dbReference type="InterPro" id="IPR011852">
    <property type="entry name" value="TRAP_TAXI"/>
</dbReference>
<reference evidence="2 3" key="1">
    <citation type="submission" date="2013-12" db="EMBL/GenBank/DDBJ databases">
        <authorList>
            <consortium name="DOE Joint Genome Institute"/>
            <person name="Muyzer G."/>
            <person name="Huntemann M."/>
            <person name="Han J."/>
            <person name="Chen A."/>
            <person name="Kyrpides N."/>
            <person name="Mavromatis K."/>
            <person name="Markowitz V."/>
            <person name="Palaniappan K."/>
            <person name="Ivanova N."/>
            <person name="Schaumberg A."/>
            <person name="Pati A."/>
            <person name="Liolios K."/>
            <person name="Nordberg H.P."/>
            <person name="Cantor M.N."/>
            <person name="Hua S.X."/>
            <person name="Woyke T."/>
        </authorList>
    </citation>
    <scope>NUCLEOTIDE SEQUENCE [LARGE SCALE GENOMIC DNA]</scope>
    <source>
        <strain evidence="2 3">ARh 1</strain>
    </source>
</reference>
<proteinExistence type="predicted"/>
<dbReference type="RefSeq" id="WP_006746607.1">
    <property type="nucleotide sequence ID" value="NZ_CP007029.1"/>
</dbReference>
<evidence type="ECO:0000313" key="3">
    <source>
        <dbReference type="Proteomes" id="UP000005289"/>
    </source>
</evidence>
<dbReference type="KEGG" id="tti:THITH_17435"/>
<dbReference type="PANTHER" id="PTHR42941:SF1">
    <property type="entry name" value="SLL1037 PROTEIN"/>
    <property type="match status" value="1"/>
</dbReference>
<dbReference type="SUPFAM" id="SSF53850">
    <property type="entry name" value="Periplasmic binding protein-like II"/>
    <property type="match status" value="1"/>
</dbReference>
<dbReference type="EMBL" id="CP007029">
    <property type="protein sequence ID" value="AHE99779.1"/>
    <property type="molecule type" value="Genomic_DNA"/>
</dbReference>
<keyword evidence="1" id="KW-0732">Signal</keyword>
<evidence type="ECO:0000256" key="1">
    <source>
        <dbReference type="SAM" id="SignalP"/>
    </source>
</evidence>
<organism evidence="2 3">
    <name type="scientific">Thioalkalivibrio paradoxus ARh 1</name>
    <dbReference type="NCBI Taxonomy" id="713585"/>
    <lineage>
        <taxon>Bacteria</taxon>
        <taxon>Pseudomonadati</taxon>
        <taxon>Pseudomonadota</taxon>
        <taxon>Gammaproteobacteria</taxon>
        <taxon>Chromatiales</taxon>
        <taxon>Ectothiorhodospiraceae</taxon>
        <taxon>Thioalkalivibrio</taxon>
    </lineage>
</organism>
<sequence>MKHRFMGWLVIGLTAIAMAGSGALAQDRSDWPRSVKIGTASQGGTYFIYGAGWGNLVQEQLGVNTTAEVTGGPAQNLVLVHSGELQFGMTTMGPARDAWDGTLEMAPGLETKNVRAMFPMYMTPFQVVALQRSGIDSISDLRGKRVGVGPRGGTASVYWPRFFQDLGVNVRLQYGGASDLAGQLQDGLIDAFAFAAGVPISAFSQLEAQQPVNIFSFADAELDVVIANNPVSAVEIPGGTYRSVSEDQSTVAMWNYAIAHKDMPASLVQRIMEVVLDDNERMVRIHRSATETLPENYTTNGFMWFHPGAVCYLQAKGFEVDERLIPPEMAGCD</sequence>
<feature type="chain" id="PRO_5004787721" evidence="1">
    <location>
        <begin position="26"/>
        <end position="333"/>
    </location>
</feature>
<dbReference type="Gene3D" id="3.40.190.10">
    <property type="entry name" value="Periplasmic binding protein-like II"/>
    <property type="match status" value="2"/>
</dbReference>
<dbReference type="Pfam" id="PF16868">
    <property type="entry name" value="NMT1_3"/>
    <property type="match status" value="1"/>
</dbReference>
<accession>W0DMH2</accession>